<proteinExistence type="predicted"/>
<organism evidence="1 2">
    <name type="scientific">Mesorhizobium huakuii</name>
    <dbReference type="NCBI Taxonomy" id="28104"/>
    <lineage>
        <taxon>Bacteria</taxon>
        <taxon>Pseudomonadati</taxon>
        <taxon>Pseudomonadota</taxon>
        <taxon>Alphaproteobacteria</taxon>
        <taxon>Hyphomicrobiales</taxon>
        <taxon>Phyllobacteriaceae</taxon>
        <taxon>Mesorhizobium</taxon>
    </lineage>
</organism>
<evidence type="ECO:0000313" key="1">
    <source>
        <dbReference type="EMBL" id="QND55232.1"/>
    </source>
</evidence>
<dbReference type="RefSeq" id="WP_183465336.1">
    <property type="nucleotide sequence ID" value="NZ_CP050296.1"/>
</dbReference>
<evidence type="ECO:0000313" key="2">
    <source>
        <dbReference type="Proteomes" id="UP000515465"/>
    </source>
</evidence>
<dbReference type="EMBL" id="CP050296">
    <property type="protein sequence ID" value="QND55232.1"/>
    <property type="molecule type" value="Genomic_DNA"/>
</dbReference>
<dbReference type="AlphaFoldDB" id="A0A7G6SL50"/>
<dbReference type="Proteomes" id="UP000515465">
    <property type="component" value="Chromosome"/>
</dbReference>
<sequence length="62" mass="7505">MAHPAPALFAFFATRLRLTRETRKPLDDAERKSPAPVRWDAERDRLPPRDESFYWAWQYWSQ</sequence>
<reference evidence="2" key="1">
    <citation type="journal article" date="2020" name="Mol. Plant Microbe">
        <title>Rhizobial microsymbionts of the narrowly endemic Oxytropis species growing in Kamchatka are characterized by significant genetic diversity and possess a set of genes that are associated with T3SS and T6SS secretion systems and can affect the development of symbiosis.</title>
        <authorList>
            <person name="Safronova V."/>
            <person name="Guro P."/>
            <person name="Sazanova A."/>
            <person name="Kuznetsova I."/>
            <person name="Belimov A."/>
            <person name="Yakubov V."/>
            <person name="Chirak E."/>
            <person name="Afonin A."/>
            <person name="Gogolev Y."/>
            <person name="Andronov E."/>
            <person name="Tikhonovich I."/>
        </authorList>
    </citation>
    <scope>NUCLEOTIDE SEQUENCE [LARGE SCALE GENOMIC DNA]</scope>
    <source>
        <strain evidence="2">583</strain>
    </source>
</reference>
<gene>
    <name evidence="1" type="ORF">HB778_14350</name>
</gene>
<accession>A0A7G6SL50</accession>
<name>A0A7G6SL50_9HYPH</name>
<protein>
    <submittedName>
        <fullName evidence="1">Uncharacterized protein</fullName>
    </submittedName>
</protein>